<dbReference type="PANTHER" id="PTHR43685">
    <property type="entry name" value="GLYCOSYLTRANSFERASE"/>
    <property type="match status" value="1"/>
</dbReference>
<evidence type="ECO:0000259" key="1">
    <source>
        <dbReference type="Pfam" id="PF00535"/>
    </source>
</evidence>
<reference evidence="2 3" key="1">
    <citation type="submission" date="2020-08" db="EMBL/GenBank/DDBJ databases">
        <title>Sequencing the genomes of 1000 actinobacteria strains.</title>
        <authorList>
            <person name="Klenk H.-P."/>
        </authorList>
    </citation>
    <scope>NUCLEOTIDE SEQUENCE [LARGE SCALE GENOMIC DNA]</scope>
    <source>
        <strain evidence="2 3">DSM 12511</strain>
    </source>
</reference>
<accession>A0A7X0FQT5</accession>
<dbReference type="RefSeq" id="WP_184751116.1">
    <property type="nucleotide sequence ID" value="NZ_BAAAJR010000005.1"/>
</dbReference>
<organism evidence="2 3">
    <name type="scientific">Microbacterium thalassium</name>
    <dbReference type="NCBI Taxonomy" id="362649"/>
    <lineage>
        <taxon>Bacteria</taxon>
        <taxon>Bacillati</taxon>
        <taxon>Actinomycetota</taxon>
        <taxon>Actinomycetes</taxon>
        <taxon>Micrococcales</taxon>
        <taxon>Microbacteriaceae</taxon>
        <taxon>Microbacterium</taxon>
    </lineage>
</organism>
<sequence length="293" mass="33037">MPSRELVSVLVPAYDHGAYVGECIAALAAQTHERLELLIADDASTDDTVQRVEEAIAVHAGRFERVRFERHETNRGTAATLNGLLGHATGRYLFLNASDDRAAPHAISRLVSVLEQNPRAALAVGDSILIDEAGRRVYWAAGRATVDDPDAALYLTWVEHLRAMHRPGVFEPRLFGRAGTLHRVNYIPNGKLMRRDAVLAAGGWTPGTLEDWDLNFRLALRHRMVYVDDVLFAYRWHAGNTVRDHERMARLQAGTVSAIRRRLRDPRVWVRSLDGRDAGSRLRHWRGLLSRHR</sequence>
<name>A0A7X0FQT5_9MICO</name>
<protein>
    <submittedName>
        <fullName evidence="2">Alpha-1,3-rhamnosyltransferase</fullName>
        <ecNumber evidence="2">2.4.1.-</ecNumber>
    </submittedName>
</protein>
<evidence type="ECO:0000313" key="2">
    <source>
        <dbReference type="EMBL" id="MBB6392008.1"/>
    </source>
</evidence>
<dbReference type="CDD" id="cd00761">
    <property type="entry name" value="Glyco_tranf_GTA_type"/>
    <property type="match status" value="1"/>
</dbReference>
<dbReference type="InterPro" id="IPR050834">
    <property type="entry name" value="Glycosyltransf_2"/>
</dbReference>
<dbReference type="EMBL" id="JACHML010000001">
    <property type="protein sequence ID" value="MBB6392008.1"/>
    <property type="molecule type" value="Genomic_DNA"/>
</dbReference>
<dbReference type="Proteomes" id="UP000537775">
    <property type="component" value="Unassembled WGS sequence"/>
</dbReference>
<dbReference type="Gene3D" id="3.90.550.10">
    <property type="entry name" value="Spore Coat Polysaccharide Biosynthesis Protein SpsA, Chain A"/>
    <property type="match status" value="1"/>
</dbReference>
<keyword evidence="2" id="KW-0808">Transferase</keyword>
<dbReference type="SUPFAM" id="SSF53448">
    <property type="entry name" value="Nucleotide-diphospho-sugar transferases"/>
    <property type="match status" value="1"/>
</dbReference>
<dbReference type="Pfam" id="PF00535">
    <property type="entry name" value="Glycos_transf_2"/>
    <property type="match status" value="1"/>
</dbReference>
<dbReference type="InterPro" id="IPR001173">
    <property type="entry name" value="Glyco_trans_2-like"/>
</dbReference>
<proteinExistence type="predicted"/>
<comment type="caution">
    <text evidence="2">The sequence shown here is derived from an EMBL/GenBank/DDBJ whole genome shotgun (WGS) entry which is preliminary data.</text>
</comment>
<keyword evidence="3" id="KW-1185">Reference proteome</keyword>
<feature type="domain" description="Glycosyltransferase 2-like" evidence="1">
    <location>
        <begin position="8"/>
        <end position="126"/>
    </location>
</feature>
<evidence type="ECO:0000313" key="3">
    <source>
        <dbReference type="Proteomes" id="UP000537775"/>
    </source>
</evidence>
<dbReference type="EC" id="2.4.1.-" evidence="2"/>
<gene>
    <name evidence="2" type="ORF">HD594_002321</name>
</gene>
<dbReference type="InterPro" id="IPR029044">
    <property type="entry name" value="Nucleotide-diphossugar_trans"/>
</dbReference>
<keyword evidence="2" id="KW-0328">Glycosyltransferase</keyword>
<dbReference type="PANTHER" id="PTHR43685:SF11">
    <property type="entry name" value="GLYCOSYLTRANSFERASE TAGX-RELATED"/>
    <property type="match status" value="1"/>
</dbReference>
<dbReference type="GO" id="GO:0016757">
    <property type="term" value="F:glycosyltransferase activity"/>
    <property type="evidence" value="ECO:0007669"/>
    <property type="project" value="UniProtKB-KW"/>
</dbReference>
<dbReference type="AlphaFoldDB" id="A0A7X0FQT5"/>